<dbReference type="AlphaFoldDB" id="A0A5E4NTA5"/>
<keyword evidence="2" id="KW-1185">Reference proteome</keyword>
<feature type="non-terminal residue" evidence="1">
    <location>
        <position position="67"/>
    </location>
</feature>
<dbReference type="Proteomes" id="UP000325440">
    <property type="component" value="Unassembled WGS sequence"/>
</dbReference>
<sequence length="67" mass="7258">HTTQVKTFAAGDNIAQNIGNQKTAGKKQGNISDDIAEYKKPSFNAVNINTYNAITTVKNPPKGILKR</sequence>
<evidence type="ECO:0000313" key="1">
    <source>
        <dbReference type="EMBL" id="VVC46555.1"/>
    </source>
</evidence>
<proteinExistence type="predicted"/>
<name>A0A5E4NTA5_9HEMI</name>
<dbReference type="EMBL" id="CABPRJ010002802">
    <property type="protein sequence ID" value="VVC46555.1"/>
    <property type="molecule type" value="Genomic_DNA"/>
</dbReference>
<protein>
    <submittedName>
        <fullName evidence="1">Uncharacterized protein</fullName>
    </submittedName>
</protein>
<organism evidence="1 2">
    <name type="scientific">Cinara cedri</name>
    <dbReference type="NCBI Taxonomy" id="506608"/>
    <lineage>
        <taxon>Eukaryota</taxon>
        <taxon>Metazoa</taxon>
        <taxon>Ecdysozoa</taxon>
        <taxon>Arthropoda</taxon>
        <taxon>Hexapoda</taxon>
        <taxon>Insecta</taxon>
        <taxon>Pterygota</taxon>
        <taxon>Neoptera</taxon>
        <taxon>Paraneoptera</taxon>
        <taxon>Hemiptera</taxon>
        <taxon>Sternorrhyncha</taxon>
        <taxon>Aphidomorpha</taxon>
        <taxon>Aphidoidea</taxon>
        <taxon>Aphididae</taxon>
        <taxon>Lachninae</taxon>
        <taxon>Cinara</taxon>
    </lineage>
</organism>
<evidence type="ECO:0000313" key="2">
    <source>
        <dbReference type="Proteomes" id="UP000325440"/>
    </source>
</evidence>
<reference evidence="1 2" key="1">
    <citation type="submission" date="2019-08" db="EMBL/GenBank/DDBJ databases">
        <authorList>
            <person name="Alioto T."/>
            <person name="Alioto T."/>
            <person name="Gomez Garrido J."/>
        </authorList>
    </citation>
    <scope>NUCLEOTIDE SEQUENCE [LARGE SCALE GENOMIC DNA]</scope>
</reference>
<gene>
    <name evidence="1" type="ORF">CINCED_3A003376</name>
</gene>
<accession>A0A5E4NTA5</accession>
<feature type="non-terminal residue" evidence="1">
    <location>
        <position position="1"/>
    </location>
</feature>